<evidence type="ECO:0000313" key="2">
    <source>
        <dbReference type="Proteomes" id="UP001243364"/>
    </source>
</evidence>
<evidence type="ECO:0008006" key="3">
    <source>
        <dbReference type="Google" id="ProtNLM"/>
    </source>
</evidence>
<evidence type="ECO:0000313" key="1">
    <source>
        <dbReference type="EMBL" id="MDQ0687286.1"/>
    </source>
</evidence>
<dbReference type="Proteomes" id="UP001243364">
    <property type="component" value="Unassembled WGS sequence"/>
</dbReference>
<name>A0ABU0QA84_STRAH</name>
<reference evidence="1 2" key="1">
    <citation type="submission" date="2023-07" db="EMBL/GenBank/DDBJ databases">
        <title>Comparative genomics of wheat-associated soil bacteria to identify genetic determinants of phenazine resistance.</title>
        <authorList>
            <person name="Mouncey N."/>
        </authorList>
    </citation>
    <scope>NUCLEOTIDE SEQUENCE [LARGE SCALE GENOMIC DNA]</scope>
    <source>
        <strain evidence="1 2">W4I19-2</strain>
    </source>
</reference>
<gene>
    <name evidence="1" type="ORF">QFZ56_006249</name>
</gene>
<dbReference type="RefSeq" id="WP_269647814.1">
    <property type="nucleotide sequence ID" value="NZ_JAUSYA010000001.1"/>
</dbReference>
<sequence>MSGQAAAGRFTLPVDVHLILLRDSPKGQQVLLTRRAGPVYAAGM</sequence>
<protein>
    <recommendedName>
        <fullName evidence="3">NUDIX hydrolase</fullName>
    </recommendedName>
</protein>
<dbReference type="EMBL" id="JAUSYA010000001">
    <property type="protein sequence ID" value="MDQ0687286.1"/>
    <property type="molecule type" value="Genomic_DNA"/>
</dbReference>
<accession>A0ABU0QA84</accession>
<proteinExistence type="predicted"/>
<comment type="caution">
    <text evidence="1">The sequence shown here is derived from an EMBL/GenBank/DDBJ whole genome shotgun (WGS) entry which is preliminary data.</text>
</comment>
<organism evidence="1 2">
    <name type="scientific">Streptomyces achromogenes</name>
    <dbReference type="NCBI Taxonomy" id="67255"/>
    <lineage>
        <taxon>Bacteria</taxon>
        <taxon>Bacillati</taxon>
        <taxon>Actinomycetota</taxon>
        <taxon>Actinomycetes</taxon>
        <taxon>Kitasatosporales</taxon>
        <taxon>Streptomycetaceae</taxon>
        <taxon>Streptomyces</taxon>
    </lineage>
</organism>
<keyword evidence="2" id="KW-1185">Reference proteome</keyword>